<proteinExistence type="predicted"/>
<name>A0A6P8DHA2_PUNGR</name>
<accession>A0A6P8DHA2</accession>
<comment type="subcellular location">
    <subcellularLocation>
        <location evidence="1">Nucleus</location>
    </subcellularLocation>
</comment>
<dbReference type="GO" id="GO:0046983">
    <property type="term" value="F:protein dimerization activity"/>
    <property type="evidence" value="ECO:0007669"/>
    <property type="project" value="InterPro"/>
</dbReference>
<dbReference type="PANTHER" id="PTHR12565:SF456">
    <property type="entry name" value="BHLH DOMAIN-CONTAINING PROTEIN"/>
    <property type="match status" value="1"/>
</dbReference>
<dbReference type="SMART" id="SM00353">
    <property type="entry name" value="HLH"/>
    <property type="match status" value="1"/>
</dbReference>
<dbReference type="InterPro" id="IPR011598">
    <property type="entry name" value="bHLH_dom"/>
</dbReference>
<dbReference type="AlphaFoldDB" id="A0A6P8DHA2"/>
<keyword evidence="4" id="KW-0804">Transcription</keyword>
<dbReference type="GO" id="GO:0005634">
    <property type="term" value="C:nucleus"/>
    <property type="evidence" value="ECO:0007669"/>
    <property type="project" value="UniProtKB-SubCell"/>
</dbReference>
<reference evidence="8" key="1">
    <citation type="journal article" date="2020" name="Plant Biotechnol. J.">
        <title>The pomegranate (Punica granatum L.) draft genome dissects genetic divergence between soft- and hard-seeded cultivars.</title>
        <authorList>
            <person name="Luo X."/>
            <person name="Li H."/>
            <person name="Wu Z."/>
            <person name="Yao W."/>
            <person name="Zhao P."/>
            <person name="Cao D."/>
            <person name="Yu H."/>
            <person name="Li K."/>
            <person name="Poudel K."/>
            <person name="Zhao D."/>
            <person name="Zhang F."/>
            <person name="Xia X."/>
            <person name="Chen L."/>
            <person name="Wang Q."/>
            <person name="Jing D."/>
            <person name="Cao S."/>
        </authorList>
    </citation>
    <scope>NUCLEOTIDE SEQUENCE [LARGE SCALE GENOMIC DNA]</scope>
    <source>
        <strain evidence="8">cv. Tunisia</strain>
    </source>
</reference>
<dbReference type="SUPFAM" id="SSF47459">
    <property type="entry name" value="HLH, helix-loop-helix DNA-binding domain"/>
    <property type="match status" value="1"/>
</dbReference>
<dbReference type="Gene3D" id="4.10.280.10">
    <property type="entry name" value="Helix-loop-helix DNA-binding domain"/>
    <property type="match status" value="1"/>
</dbReference>
<dbReference type="RefSeq" id="XP_031393859.1">
    <property type="nucleotide sequence ID" value="XM_031537999.1"/>
</dbReference>
<dbReference type="GO" id="GO:0003700">
    <property type="term" value="F:DNA-binding transcription factor activity"/>
    <property type="evidence" value="ECO:0007669"/>
    <property type="project" value="TreeGrafter"/>
</dbReference>
<sequence>MLPGHVASRMTVLERQRAHLRWQGPHGDFGSHEVPDQPVKLDSGPGNGWPELGSPDIPGEGCANLNLAGRQGSLKKRKFDKMHTTKVDDENKDKKTRGFPMEDEESKITQQSNNISKGNCSKRETSACSSKETSKASEIQKTDYIHVRARRGQATDSHSLAERARREKISERMKYLQNLVPGCNKITGKAGMLDEIINYVQSLQRQIEFLSMKLAAVNPMIDLNIDNLFAKEAFPICTASILNIDMSPEINSHINYLQANPMHQAVSCLGLELGINTSAGHQASITAPLPIPETFLDSTIFNQILPSSTWESDLQNLYNVDFFQQGRATSLASQQYTGSVEVSNLKMEM</sequence>
<evidence type="ECO:0000313" key="9">
    <source>
        <dbReference type="RefSeq" id="XP_031393859.1"/>
    </source>
</evidence>
<evidence type="ECO:0000256" key="2">
    <source>
        <dbReference type="ARBA" id="ARBA00023015"/>
    </source>
</evidence>
<dbReference type="CDD" id="cd18919">
    <property type="entry name" value="bHLH_AtBPE_like"/>
    <property type="match status" value="1"/>
</dbReference>
<keyword evidence="8" id="KW-1185">Reference proteome</keyword>
<dbReference type="OrthoDB" id="1915602at2759"/>
<dbReference type="Proteomes" id="UP000515151">
    <property type="component" value="Chromosome 4"/>
</dbReference>
<keyword evidence="5" id="KW-0539">Nucleus</keyword>
<evidence type="ECO:0000313" key="8">
    <source>
        <dbReference type="Proteomes" id="UP000515151"/>
    </source>
</evidence>
<dbReference type="PROSITE" id="PS50888">
    <property type="entry name" value="BHLH"/>
    <property type="match status" value="1"/>
</dbReference>
<dbReference type="PANTHER" id="PTHR12565">
    <property type="entry name" value="STEROL REGULATORY ELEMENT-BINDING PROTEIN"/>
    <property type="match status" value="1"/>
</dbReference>
<dbReference type="InterPro" id="IPR024097">
    <property type="entry name" value="bHLH_ZIP_TF"/>
</dbReference>
<evidence type="ECO:0000259" key="7">
    <source>
        <dbReference type="PROSITE" id="PS50888"/>
    </source>
</evidence>
<feature type="domain" description="BHLH" evidence="7">
    <location>
        <begin position="153"/>
        <end position="203"/>
    </location>
</feature>
<evidence type="ECO:0000256" key="5">
    <source>
        <dbReference type="ARBA" id="ARBA00023242"/>
    </source>
</evidence>
<keyword evidence="3" id="KW-0238">DNA-binding</keyword>
<reference evidence="9" key="2">
    <citation type="submission" date="2025-08" db="UniProtKB">
        <authorList>
            <consortium name="RefSeq"/>
        </authorList>
    </citation>
    <scope>IDENTIFICATION</scope>
    <source>
        <tissue evidence="9">Leaf</tissue>
    </source>
</reference>
<gene>
    <name evidence="9" type="primary">LOC116205399</name>
</gene>
<dbReference type="GeneID" id="116205399"/>
<dbReference type="GO" id="GO:0003677">
    <property type="term" value="F:DNA binding"/>
    <property type="evidence" value="ECO:0007669"/>
    <property type="project" value="UniProtKB-KW"/>
</dbReference>
<dbReference type="FunFam" id="4.10.280.10:FF:000002">
    <property type="entry name" value="Basic helix-loop-helix transcription factor"/>
    <property type="match status" value="1"/>
</dbReference>
<feature type="region of interest" description="Disordered" evidence="6">
    <location>
        <begin position="82"/>
        <end position="134"/>
    </location>
</feature>
<evidence type="ECO:0000256" key="6">
    <source>
        <dbReference type="SAM" id="MobiDB-lite"/>
    </source>
</evidence>
<evidence type="ECO:0000256" key="3">
    <source>
        <dbReference type="ARBA" id="ARBA00023125"/>
    </source>
</evidence>
<dbReference type="Pfam" id="PF00010">
    <property type="entry name" value="HLH"/>
    <property type="match status" value="1"/>
</dbReference>
<feature type="compositionally biased region" description="Basic and acidic residues" evidence="6">
    <location>
        <begin position="82"/>
        <end position="93"/>
    </location>
</feature>
<evidence type="ECO:0000256" key="4">
    <source>
        <dbReference type="ARBA" id="ARBA00023163"/>
    </source>
</evidence>
<feature type="compositionally biased region" description="Polar residues" evidence="6">
    <location>
        <begin position="108"/>
        <end position="119"/>
    </location>
</feature>
<organism evidence="8 9">
    <name type="scientific">Punica granatum</name>
    <name type="common">Pomegranate</name>
    <dbReference type="NCBI Taxonomy" id="22663"/>
    <lineage>
        <taxon>Eukaryota</taxon>
        <taxon>Viridiplantae</taxon>
        <taxon>Streptophyta</taxon>
        <taxon>Embryophyta</taxon>
        <taxon>Tracheophyta</taxon>
        <taxon>Spermatophyta</taxon>
        <taxon>Magnoliopsida</taxon>
        <taxon>eudicotyledons</taxon>
        <taxon>Gunneridae</taxon>
        <taxon>Pentapetalae</taxon>
        <taxon>rosids</taxon>
        <taxon>malvids</taxon>
        <taxon>Myrtales</taxon>
        <taxon>Lythraceae</taxon>
        <taxon>Punica</taxon>
    </lineage>
</organism>
<dbReference type="InterPro" id="IPR036638">
    <property type="entry name" value="HLH_DNA-bd_sf"/>
</dbReference>
<evidence type="ECO:0000256" key="1">
    <source>
        <dbReference type="ARBA" id="ARBA00004123"/>
    </source>
</evidence>
<protein>
    <submittedName>
        <fullName evidence="9">Transcription factor bHLH63-like</fullName>
    </submittedName>
</protein>
<keyword evidence="2" id="KW-0805">Transcription regulation</keyword>